<dbReference type="InterPro" id="IPR005135">
    <property type="entry name" value="Endo/exonuclease/phosphatase"/>
</dbReference>
<feature type="chain" id="PRO_5037110279" evidence="10">
    <location>
        <begin position="25"/>
        <end position="324"/>
    </location>
</feature>
<keyword evidence="4" id="KW-0479">Metal-binding</keyword>
<dbReference type="Proteomes" id="UP000682739">
    <property type="component" value="Chromosome"/>
</dbReference>
<keyword evidence="5" id="KW-0227">DNA damage</keyword>
<dbReference type="GO" id="GO:0016787">
    <property type="term" value="F:hydrolase activity"/>
    <property type="evidence" value="ECO:0007669"/>
    <property type="project" value="UniProtKB-KW"/>
</dbReference>
<keyword evidence="3" id="KW-0540">Nuclease</keyword>
<dbReference type="KEGG" id="psym:J1N51_03665"/>
<dbReference type="GO" id="GO:0006281">
    <property type="term" value="P:DNA repair"/>
    <property type="evidence" value="ECO:0007669"/>
    <property type="project" value="UniProtKB-KW"/>
</dbReference>
<feature type="region of interest" description="Disordered" evidence="9">
    <location>
        <begin position="26"/>
        <end position="48"/>
    </location>
</feature>
<evidence type="ECO:0000256" key="1">
    <source>
        <dbReference type="ARBA" id="ARBA00001936"/>
    </source>
</evidence>
<keyword evidence="8" id="KW-0234">DNA repair</keyword>
<evidence type="ECO:0000256" key="10">
    <source>
        <dbReference type="SAM" id="SignalP"/>
    </source>
</evidence>
<dbReference type="InterPro" id="IPR051547">
    <property type="entry name" value="TDP2-like"/>
</dbReference>
<accession>A0A975DCT0</accession>
<dbReference type="SUPFAM" id="SSF56219">
    <property type="entry name" value="DNase I-like"/>
    <property type="match status" value="1"/>
</dbReference>
<dbReference type="PROSITE" id="PS51257">
    <property type="entry name" value="PROKAR_LIPOPROTEIN"/>
    <property type="match status" value="1"/>
</dbReference>
<protein>
    <submittedName>
        <fullName evidence="12">Endonuclease/exonuclease/phosphatase family protein</fullName>
    </submittedName>
</protein>
<dbReference type="GO" id="GO:0046872">
    <property type="term" value="F:metal ion binding"/>
    <property type="evidence" value="ECO:0007669"/>
    <property type="project" value="UniProtKB-KW"/>
</dbReference>
<evidence type="ECO:0000259" key="11">
    <source>
        <dbReference type="Pfam" id="PF03372"/>
    </source>
</evidence>
<reference evidence="12" key="1">
    <citation type="submission" date="2021-03" db="EMBL/GenBank/DDBJ databases">
        <title>Description of Psychrosphaera ytuae sp. nov. isolated from deep sea sediment of South China Sea.</title>
        <authorList>
            <person name="Zhang J."/>
            <person name="Xu X.-D."/>
        </authorList>
    </citation>
    <scope>NUCLEOTIDE SEQUENCE</scope>
    <source>
        <strain evidence="12">MTZ26</strain>
    </source>
</reference>
<evidence type="ECO:0000313" key="12">
    <source>
        <dbReference type="EMBL" id="QTH64579.1"/>
    </source>
</evidence>
<keyword evidence="10" id="KW-0732">Signal</keyword>
<sequence>MKLQIVKKSLLACAVTLLVAGCQAENPSVDSKNSLAGQSNRVSENANGTSSNLTIATWNLEHLAYPAEAGCRPRTSEEMAKLKAYANTINADIVAMQEVHSAQAVHQIFPASDWQVVMSGRADNEPFECRSNGNISTQQKVAFAVKKGLEIQNVDSKAEFALNSRGLRHALEISVNSDLGPMSLLNVHMKSGCFVPDYAKSDKRSCQTYAQQAPILDEYVETKELGNTPYVILGDFNHRLAEPGNAMASLLEQNSNGSVSTLQNTTKSLKGCHQYYPVPIDHILMGKVPQTVAKQSADVHHYQDMEPKRMLSDHCAVTLTLSAN</sequence>
<evidence type="ECO:0000256" key="9">
    <source>
        <dbReference type="SAM" id="MobiDB-lite"/>
    </source>
</evidence>
<keyword evidence="12" id="KW-0255">Endonuclease</keyword>
<feature type="signal peptide" evidence="10">
    <location>
        <begin position="1"/>
        <end position="24"/>
    </location>
</feature>
<evidence type="ECO:0000313" key="13">
    <source>
        <dbReference type="Proteomes" id="UP000682739"/>
    </source>
</evidence>
<comment type="cofactor">
    <cofactor evidence="2">
        <name>Mg(2+)</name>
        <dbReference type="ChEBI" id="CHEBI:18420"/>
    </cofactor>
</comment>
<dbReference type="PANTHER" id="PTHR15822:SF4">
    <property type="entry name" value="TYROSYL-DNA PHOSPHODIESTERASE 2"/>
    <property type="match status" value="1"/>
</dbReference>
<evidence type="ECO:0000256" key="7">
    <source>
        <dbReference type="ARBA" id="ARBA00022842"/>
    </source>
</evidence>
<dbReference type="RefSeq" id="WP_208832633.1">
    <property type="nucleotide sequence ID" value="NZ_CP072110.1"/>
</dbReference>
<dbReference type="Pfam" id="PF03372">
    <property type="entry name" value="Exo_endo_phos"/>
    <property type="match status" value="1"/>
</dbReference>
<keyword evidence="6" id="KW-0378">Hydrolase</keyword>
<dbReference type="Gene3D" id="3.60.10.10">
    <property type="entry name" value="Endonuclease/exonuclease/phosphatase"/>
    <property type="match status" value="1"/>
</dbReference>
<feature type="domain" description="Endonuclease/exonuclease/phosphatase" evidence="11">
    <location>
        <begin position="56"/>
        <end position="314"/>
    </location>
</feature>
<evidence type="ECO:0000256" key="4">
    <source>
        <dbReference type="ARBA" id="ARBA00022723"/>
    </source>
</evidence>
<dbReference type="PANTHER" id="PTHR15822">
    <property type="entry name" value="TRAF AND TNF RECEPTOR-ASSOCIATED PROTEIN"/>
    <property type="match status" value="1"/>
</dbReference>
<dbReference type="EMBL" id="CP072110">
    <property type="protein sequence ID" value="QTH64579.1"/>
    <property type="molecule type" value="Genomic_DNA"/>
</dbReference>
<dbReference type="GO" id="GO:0004519">
    <property type="term" value="F:endonuclease activity"/>
    <property type="evidence" value="ECO:0007669"/>
    <property type="project" value="UniProtKB-KW"/>
</dbReference>
<dbReference type="AlphaFoldDB" id="A0A975DCT0"/>
<keyword evidence="7" id="KW-0460">Magnesium</keyword>
<name>A0A975DCT0_9GAMM</name>
<evidence type="ECO:0000256" key="3">
    <source>
        <dbReference type="ARBA" id="ARBA00022722"/>
    </source>
</evidence>
<evidence type="ECO:0000256" key="5">
    <source>
        <dbReference type="ARBA" id="ARBA00022763"/>
    </source>
</evidence>
<comment type="cofactor">
    <cofactor evidence="1">
        <name>Mn(2+)</name>
        <dbReference type="ChEBI" id="CHEBI:29035"/>
    </cofactor>
</comment>
<dbReference type="InterPro" id="IPR036691">
    <property type="entry name" value="Endo/exonu/phosph_ase_sf"/>
</dbReference>
<evidence type="ECO:0000256" key="2">
    <source>
        <dbReference type="ARBA" id="ARBA00001946"/>
    </source>
</evidence>
<evidence type="ECO:0000256" key="8">
    <source>
        <dbReference type="ARBA" id="ARBA00023204"/>
    </source>
</evidence>
<proteinExistence type="predicted"/>
<evidence type="ECO:0000256" key="6">
    <source>
        <dbReference type="ARBA" id="ARBA00022801"/>
    </source>
</evidence>
<organism evidence="12 13">
    <name type="scientific">Psychrosphaera ytuae</name>
    <dbReference type="NCBI Taxonomy" id="2820710"/>
    <lineage>
        <taxon>Bacteria</taxon>
        <taxon>Pseudomonadati</taxon>
        <taxon>Pseudomonadota</taxon>
        <taxon>Gammaproteobacteria</taxon>
        <taxon>Alteromonadales</taxon>
        <taxon>Pseudoalteromonadaceae</taxon>
        <taxon>Psychrosphaera</taxon>
    </lineage>
</organism>
<gene>
    <name evidence="12" type="ORF">J1N51_03665</name>
</gene>
<keyword evidence="13" id="KW-1185">Reference proteome</keyword>